<keyword evidence="4 7" id="KW-0479">Metal-binding</keyword>
<comment type="subunit">
    <text evidence="8">Associated with the spliceosome.</text>
</comment>
<comment type="subcellular location">
    <subcellularLocation>
        <location evidence="8">Nucleus</location>
    </subcellularLocation>
</comment>
<dbReference type="GO" id="GO:0034247">
    <property type="term" value="P:snoRNA splicing"/>
    <property type="evidence" value="ECO:0007669"/>
    <property type="project" value="TreeGrafter"/>
</dbReference>
<dbReference type="SUPFAM" id="SSF90229">
    <property type="entry name" value="CCCH zinc finger"/>
    <property type="match status" value="1"/>
</dbReference>
<evidence type="ECO:0000313" key="11">
    <source>
        <dbReference type="EMBL" id="TID28358.1"/>
    </source>
</evidence>
<dbReference type="InterPro" id="IPR036855">
    <property type="entry name" value="Znf_CCCH_sf"/>
</dbReference>
<evidence type="ECO:0000313" key="12">
    <source>
        <dbReference type="Proteomes" id="UP000307173"/>
    </source>
</evidence>
<reference evidence="11 12" key="1">
    <citation type="journal article" date="2019" name="Front. Genet.">
        <title>Whole-Genome Sequencing of the Opportunistic Yeast Pathogen Candida inconspicua Uncovers Its Hybrid Origin.</title>
        <authorList>
            <person name="Mixao V."/>
            <person name="Hansen A.P."/>
            <person name="Saus E."/>
            <person name="Boekhout T."/>
            <person name="Lass-Florl C."/>
            <person name="Gabaldon T."/>
        </authorList>
    </citation>
    <scope>NUCLEOTIDE SEQUENCE [LARGE SCALE GENOMIC DNA]</scope>
    <source>
        <strain evidence="11 12">CBS 180</strain>
    </source>
</reference>
<comment type="similarity">
    <text evidence="2 8">Belongs to the CWC24 family.</text>
</comment>
<feature type="zinc finger region" description="C3H1-type" evidence="7">
    <location>
        <begin position="130"/>
        <end position="158"/>
    </location>
</feature>
<keyword evidence="8" id="KW-0747">Spliceosome</keyword>
<keyword evidence="12" id="KW-1185">Reference proteome</keyword>
<evidence type="ECO:0000256" key="4">
    <source>
        <dbReference type="ARBA" id="ARBA00022723"/>
    </source>
</evidence>
<evidence type="ECO:0000256" key="2">
    <source>
        <dbReference type="ARBA" id="ARBA00009161"/>
    </source>
</evidence>
<keyword evidence="8" id="KW-0508">mRNA splicing</keyword>
<dbReference type="Gene3D" id="4.10.1000.10">
    <property type="entry name" value="Zinc finger, CCCH-type"/>
    <property type="match status" value="1"/>
</dbReference>
<dbReference type="GO" id="GO:0005684">
    <property type="term" value="C:U2-type spliceosomal complex"/>
    <property type="evidence" value="ECO:0007669"/>
    <property type="project" value="TreeGrafter"/>
</dbReference>
<dbReference type="PANTHER" id="PTHR12930">
    <property type="entry name" value="ZINC FINGER PROTEIN 183"/>
    <property type="match status" value="1"/>
</dbReference>
<gene>
    <name evidence="11" type="ORF">CANINC_002536</name>
</gene>
<feature type="compositionally biased region" description="Basic residues" evidence="9">
    <location>
        <begin position="1"/>
        <end position="13"/>
    </location>
</feature>
<feature type="region of interest" description="Disordered" evidence="9">
    <location>
        <begin position="1"/>
        <end position="20"/>
    </location>
</feature>
<evidence type="ECO:0000256" key="9">
    <source>
        <dbReference type="SAM" id="MobiDB-lite"/>
    </source>
</evidence>
<dbReference type="GO" id="GO:0003677">
    <property type="term" value="F:DNA binding"/>
    <property type="evidence" value="ECO:0007669"/>
    <property type="project" value="UniProtKB-UniRule"/>
</dbReference>
<accession>A0A4V4NFP3</accession>
<keyword evidence="5 7" id="KW-0863">Zinc-finger</keyword>
<dbReference type="Proteomes" id="UP000307173">
    <property type="component" value="Unassembled WGS sequence"/>
</dbReference>
<dbReference type="SMART" id="SM00356">
    <property type="entry name" value="ZnF_C3H1"/>
    <property type="match status" value="1"/>
</dbReference>
<dbReference type="InterPro" id="IPR039971">
    <property type="entry name" value="CWC24-like"/>
</dbReference>
<evidence type="ECO:0000256" key="6">
    <source>
        <dbReference type="ARBA" id="ARBA00022833"/>
    </source>
</evidence>
<keyword evidence="6 7" id="KW-0862">Zinc</keyword>
<dbReference type="AlphaFoldDB" id="A0A4V4NFP3"/>
<proteinExistence type="inferred from homology"/>
<feature type="compositionally biased region" description="Acidic residues" evidence="9">
    <location>
        <begin position="39"/>
        <end position="48"/>
    </location>
</feature>
<sequence length="180" mass="21068">MFKKRAVKSNSNKRVREEELTEIKNEKKDETLEAKPIIDNEEDVDEVAENNSIEDKDKKKVDKLFDTESLVKDQHDQLNLDKNKLSKSQNLQEKDNEGNKIYTGKISTRSKKEVLVKPVSTNVKQNFIMDYQKDVCKDFLKTGYCGFGDTCKFLHYREESVGSGPKEKEWEIAPKKRRRF</sequence>
<keyword evidence="8" id="KW-0507">mRNA processing</keyword>
<dbReference type="OrthoDB" id="25761at2759"/>
<dbReference type="GO" id="GO:0008270">
    <property type="term" value="F:zinc ion binding"/>
    <property type="evidence" value="ECO:0007669"/>
    <property type="project" value="UniProtKB-KW"/>
</dbReference>
<evidence type="ECO:0000256" key="7">
    <source>
        <dbReference type="PROSITE-ProRule" id="PRU00723"/>
    </source>
</evidence>
<feature type="domain" description="C3H1-type" evidence="10">
    <location>
        <begin position="130"/>
        <end position="158"/>
    </location>
</feature>
<comment type="function">
    <text evidence="1 8">Involved in pre-mRNA splicing.</text>
</comment>
<evidence type="ECO:0000256" key="8">
    <source>
        <dbReference type="RuleBase" id="RU367110"/>
    </source>
</evidence>
<evidence type="ECO:0000256" key="1">
    <source>
        <dbReference type="ARBA" id="ARBA00003777"/>
    </source>
</evidence>
<organism evidence="11 12">
    <name type="scientific">Pichia inconspicua</name>
    <dbReference type="NCBI Taxonomy" id="52247"/>
    <lineage>
        <taxon>Eukaryota</taxon>
        <taxon>Fungi</taxon>
        <taxon>Dikarya</taxon>
        <taxon>Ascomycota</taxon>
        <taxon>Saccharomycotina</taxon>
        <taxon>Pichiomycetes</taxon>
        <taxon>Pichiales</taxon>
        <taxon>Pichiaceae</taxon>
        <taxon>Pichia</taxon>
    </lineage>
</organism>
<dbReference type="Pfam" id="PF00642">
    <property type="entry name" value="zf-CCCH"/>
    <property type="match status" value="1"/>
</dbReference>
<dbReference type="PANTHER" id="PTHR12930:SF0">
    <property type="entry name" value="RING FINGER PROTEIN 113B"/>
    <property type="match status" value="1"/>
</dbReference>
<dbReference type="InterPro" id="IPR000571">
    <property type="entry name" value="Znf_CCCH"/>
</dbReference>
<comment type="caution">
    <text evidence="11">The sequence shown here is derived from an EMBL/GenBank/DDBJ whole genome shotgun (WGS) entry which is preliminary data.</text>
</comment>
<feature type="region of interest" description="Disordered" evidence="9">
    <location>
        <begin position="78"/>
        <end position="98"/>
    </location>
</feature>
<dbReference type="GO" id="GO:0006397">
    <property type="term" value="P:mRNA processing"/>
    <property type="evidence" value="ECO:0007669"/>
    <property type="project" value="UniProtKB-KW"/>
</dbReference>
<feature type="region of interest" description="Disordered" evidence="9">
    <location>
        <begin position="31"/>
        <end position="53"/>
    </location>
</feature>
<dbReference type="EMBL" id="SELW01000405">
    <property type="protein sequence ID" value="TID28358.1"/>
    <property type="molecule type" value="Genomic_DNA"/>
</dbReference>
<dbReference type="STRING" id="52247.A0A4V4NFP3"/>
<keyword evidence="8" id="KW-0539">Nucleus</keyword>
<protein>
    <recommendedName>
        <fullName evidence="3 8">Pre-mRNA-splicing factor CWC24</fullName>
    </recommendedName>
</protein>
<dbReference type="PROSITE" id="PS50103">
    <property type="entry name" value="ZF_C3H1"/>
    <property type="match status" value="1"/>
</dbReference>
<evidence type="ECO:0000259" key="10">
    <source>
        <dbReference type="PROSITE" id="PS50103"/>
    </source>
</evidence>
<evidence type="ECO:0000256" key="5">
    <source>
        <dbReference type="ARBA" id="ARBA00022771"/>
    </source>
</evidence>
<keyword evidence="8" id="KW-0238">DNA-binding</keyword>
<evidence type="ECO:0000256" key="3">
    <source>
        <dbReference type="ARBA" id="ARBA00020647"/>
    </source>
</evidence>
<name>A0A4V4NFP3_9ASCO</name>